<comment type="catalytic activity">
    <reaction evidence="6 7">
        <text>[phosphate](n) + ATP = [phosphate](n+1) + ADP</text>
        <dbReference type="Rhea" id="RHEA:19573"/>
        <dbReference type="Rhea" id="RHEA-COMP:9859"/>
        <dbReference type="Rhea" id="RHEA-COMP:14280"/>
        <dbReference type="ChEBI" id="CHEBI:16838"/>
        <dbReference type="ChEBI" id="CHEBI:30616"/>
        <dbReference type="ChEBI" id="CHEBI:456216"/>
        <dbReference type="EC" id="2.7.4.1"/>
    </reaction>
</comment>
<evidence type="ECO:0000256" key="7">
    <source>
        <dbReference type="RuleBase" id="RU003800"/>
    </source>
</evidence>
<dbReference type="InterPro" id="IPR036830">
    <property type="entry name" value="PP_kinase_middle_dom_sf"/>
</dbReference>
<feature type="binding site" evidence="6">
    <location>
        <position position="411"/>
    </location>
    <ligand>
        <name>Mg(2+)</name>
        <dbReference type="ChEBI" id="CHEBI:18420"/>
    </ligand>
</feature>
<reference evidence="13" key="1">
    <citation type="submission" date="2016-10" db="EMBL/GenBank/DDBJ databases">
        <authorList>
            <person name="Varghese N."/>
            <person name="Submissions S."/>
        </authorList>
    </citation>
    <scope>NUCLEOTIDE SEQUENCE [LARGE SCALE GENOMIC DNA]</scope>
    <source>
        <strain evidence="13">CGMCC 1.11014</strain>
    </source>
</reference>
<comment type="PTM">
    <text evidence="6 7">An intermediate of this reaction is the autophosphorylated ppk in which a phosphate is covalently linked to a histidine residue through a N-P bond.</text>
</comment>
<dbReference type="SUPFAM" id="SSF56024">
    <property type="entry name" value="Phospholipase D/nuclease"/>
    <property type="match status" value="2"/>
</dbReference>
<dbReference type="Pfam" id="PF17941">
    <property type="entry name" value="PP_kinase_C_1"/>
    <property type="match status" value="1"/>
</dbReference>
<dbReference type="GO" id="GO:0008976">
    <property type="term" value="F:polyphosphate kinase activity"/>
    <property type="evidence" value="ECO:0007669"/>
    <property type="project" value="UniProtKB-UniRule"/>
</dbReference>
<keyword evidence="1 6" id="KW-0597">Phosphoprotein</keyword>
<dbReference type="GO" id="GO:0009358">
    <property type="term" value="C:polyphosphate kinase complex"/>
    <property type="evidence" value="ECO:0007669"/>
    <property type="project" value="InterPro"/>
</dbReference>
<feature type="binding site" evidence="6">
    <location>
        <position position="53"/>
    </location>
    <ligand>
        <name>ATP</name>
        <dbReference type="ChEBI" id="CHEBI:30616"/>
    </ligand>
</feature>
<evidence type="ECO:0000313" key="12">
    <source>
        <dbReference type="EMBL" id="SFV16920.1"/>
    </source>
</evidence>
<keyword evidence="3 6" id="KW-0547">Nucleotide-binding</keyword>
<evidence type="ECO:0000256" key="1">
    <source>
        <dbReference type="ARBA" id="ARBA00022553"/>
    </source>
</evidence>
<dbReference type="CDD" id="cd09168">
    <property type="entry name" value="PLDc_PaPPK1_C2_like"/>
    <property type="match status" value="1"/>
</dbReference>
<dbReference type="InterPro" id="IPR025198">
    <property type="entry name" value="PPK_N_dom"/>
</dbReference>
<comment type="cofactor">
    <cofactor evidence="6">
        <name>Mg(2+)</name>
        <dbReference type="ChEBI" id="CHEBI:18420"/>
    </cofactor>
</comment>
<feature type="domain" description="Polyphosphate kinase C-terminal" evidence="11">
    <location>
        <begin position="337"/>
        <end position="501"/>
    </location>
</feature>
<dbReference type="RefSeq" id="WP_093561116.1">
    <property type="nucleotide sequence ID" value="NZ_FPBO01000056.1"/>
</dbReference>
<dbReference type="Gene3D" id="1.20.58.310">
    <property type="entry name" value="Polyphosphate kinase N-terminal domain"/>
    <property type="match status" value="1"/>
</dbReference>
<dbReference type="InterPro" id="IPR003414">
    <property type="entry name" value="PP_kinase"/>
</dbReference>
<feature type="binding site" evidence="6">
    <location>
        <position position="474"/>
    </location>
    <ligand>
        <name>ATP</name>
        <dbReference type="ChEBI" id="CHEBI:30616"/>
    </ligand>
</feature>
<dbReference type="EMBL" id="FPBO01000056">
    <property type="protein sequence ID" value="SFV16920.1"/>
    <property type="molecule type" value="Genomic_DNA"/>
</dbReference>
<dbReference type="InterPro" id="IPR036832">
    <property type="entry name" value="PPK_N_dom_sf"/>
</dbReference>
<dbReference type="PIRSF" id="PIRSF015589">
    <property type="entry name" value="PP_kinase"/>
    <property type="match status" value="1"/>
</dbReference>
<name>A0A1I7M549_9BURK</name>
<feature type="binding site" evidence="6">
    <location>
        <position position="570"/>
    </location>
    <ligand>
        <name>ATP</name>
        <dbReference type="ChEBI" id="CHEBI:30616"/>
    </ligand>
</feature>
<dbReference type="InterPro" id="IPR041108">
    <property type="entry name" value="PP_kinase_C_1"/>
</dbReference>
<dbReference type="Gene3D" id="3.30.1840.10">
    <property type="entry name" value="Polyphosphate kinase middle domain"/>
    <property type="match status" value="1"/>
</dbReference>
<feature type="domain" description="Polyphosphate kinase N-terminal" evidence="9">
    <location>
        <begin position="15"/>
        <end position="118"/>
    </location>
</feature>
<dbReference type="Proteomes" id="UP000199391">
    <property type="component" value="Unassembled WGS sequence"/>
</dbReference>
<feature type="domain" description="Polyphosphate kinase middle" evidence="8">
    <location>
        <begin position="128"/>
        <end position="310"/>
    </location>
</feature>
<dbReference type="PANTHER" id="PTHR30218">
    <property type="entry name" value="POLYPHOSPHATE KINASE"/>
    <property type="match status" value="1"/>
</dbReference>
<evidence type="ECO:0000259" key="11">
    <source>
        <dbReference type="Pfam" id="PF17941"/>
    </source>
</evidence>
<evidence type="ECO:0000256" key="4">
    <source>
        <dbReference type="ARBA" id="ARBA00022777"/>
    </source>
</evidence>
<dbReference type="NCBIfam" id="NF003921">
    <property type="entry name" value="PRK05443.2-2"/>
    <property type="match status" value="1"/>
</dbReference>
<evidence type="ECO:0000256" key="6">
    <source>
        <dbReference type="HAMAP-Rule" id="MF_00347"/>
    </source>
</evidence>
<dbReference type="InterPro" id="IPR025200">
    <property type="entry name" value="PPK_C_dom2"/>
</dbReference>
<dbReference type="Pfam" id="PF13090">
    <property type="entry name" value="PP_kinase_C"/>
    <property type="match status" value="1"/>
</dbReference>
<accession>A0A1I7M549</accession>
<gene>
    <name evidence="6" type="primary">ppk</name>
    <name evidence="12" type="ORF">SAMN05216552_105624</name>
</gene>
<feature type="active site" description="Phosphohistidine intermediate" evidence="6">
    <location>
        <position position="441"/>
    </location>
</feature>
<keyword evidence="6" id="KW-0479">Metal-binding</keyword>
<keyword evidence="6" id="KW-0460">Magnesium</keyword>
<dbReference type="GO" id="GO:0006799">
    <property type="term" value="P:polyphosphate biosynthetic process"/>
    <property type="evidence" value="ECO:0007669"/>
    <property type="project" value="UniProtKB-UniRule"/>
</dbReference>
<dbReference type="SUPFAM" id="SSF143724">
    <property type="entry name" value="PHP14-like"/>
    <property type="match status" value="1"/>
</dbReference>
<keyword evidence="13" id="KW-1185">Reference proteome</keyword>
<evidence type="ECO:0000256" key="2">
    <source>
        <dbReference type="ARBA" id="ARBA00022679"/>
    </source>
</evidence>
<comment type="similarity">
    <text evidence="6 7">Belongs to the polyphosphate kinase 1 (PPK1) family.</text>
</comment>
<dbReference type="STRING" id="1035707.SAMN05216552_105624"/>
<dbReference type="PANTHER" id="PTHR30218:SF0">
    <property type="entry name" value="POLYPHOSPHATE KINASE"/>
    <property type="match status" value="1"/>
</dbReference>
<keyword evidence="4 6" id="KW-0418">Kinase</keyword>
<protein>
    <recommendedName>
        <fullName evidence="6 7">Polyphosphate kinase</fullName>
        <ecNumber evidence="6 7">2.7.4.1</ecNumber>
    </recommendedName>
    <alternativeName>
        <fullName evidence="6">ATP-polyphosphate phosphotransferase</fullName>
    </alternativeName>
    <alternativeName>
        <fullName evidence="6">Polyphosphoric acid kinase</fullName>
    </alternativeName>
</protein>
<dbReference type="EC" id="2.7.4.1" evidence="6 7"/>
<evidence type="ECO:0000256" key="5">
    <source>
        <dbReference type="ARBA" id="ARBA00022840"/>
    </source>
</evidence>
<feature type="binding site" evidence="6">
    <location>
        <position position="381"/>
    </location>
    <ligand>
        <name>Mg(2+)</name>
        <dbReference type="ChEBI" id="CHEBI:18420"/>
    </ligand>
</feature>
<dbReference type="HAMAP" id="MF_00347">
    <property type="entry name" value="Polyphosphate_kinase"/>
    <property type="match status" value="1"/>
</dbReference>
<evidence type="ECO:0000256" key="3">
    <source>
        <dbReference type="ARBA" id="ARBA00022741"/>
    </source>
</evidence>
<dbReference type="OrthoDB" id="9761456at2"/>
<dbReference type="NCBIfam" id="NF003918">
    <property type="entry name" value="PRK05443.1-2"/>
    <property type="match status" value="1"/>
</dbReference>
<dbReference type="AlphaFoldDB" id="A0A1I7M549"/>
<dbReference type="Pfam" id="PF02503">
    <property type="entry name" value="PP_kinase"/>
    <property type="match status" value="1"/>
</dbReference>
<comment type="function">
    <text evidence="6 7">Catalyzes the reversible transfer of the terminal phosphate of ATP to form a long-chain polyphosphate (polyP).</text>
</comment>
<dbReference type="GO" id="GO:0046872">
    <property type="term" value="F:metal ion binding"/>
    <property type="evidence" value="ECO:0007669"/>
    <property type="project" value="UniProtKB-KW"/>
</dbReference>
<evidence type="ECO:0000259" key="10">
    <source>
        <dbReference type="Pfam" id="PF13090"/>
    </source>
</evidence>
<organism evidence="12 13">
    <name type="scientific">Pseudoduganella namucuonensis</name>
    <dbReference type="NCBI Taxonomy" id="1035707"/>
    <lineage>
        <taxon>Bacteria</taxon>
        <taxon>Pseudomonadati</taxon>
        <taxon>Pseudomonadota</taxon>
        <taxon>Betaproteobacteria</taxon>
        <taxon>Burkholderiales</taxon>
        <taxon>Oxalobacteraceae</taxon>
        <taxon>Telluria group</taxon>
        <taxon>Pseudoduganella</taxon>
    </lineage>
</organism>
<proteinExistence type="inferred from homology"/>
<dbReference type="SUPFAM" id="SSF140356">
    <property type="entry name" value="PPK N-terminal domain-like"/>
    <property type="match status" value="1"/>
</dbReference>
<dbReference type="Pfam" id="PF13089">
    <property type="entry name" value="PP_kinase_N"/>
    <property type="match status" value="1"/>
</dbReference>
<evidence type="ECO:0000313" key="13">
    <source>
        <dbReference type="Proteomes" id="UP000199391"/>
    </source>
</evidence>
<dbReference type="CDD" id="cd09165">
    <property type="entry name" value="PLDc_PaPPK1_C1_like"/>
    <property type="match status" value="1"/>
</dbReference>
<keyword evidence="2 6" id="KW-0808">Transferase</keyword>
<keyword evidence="5 6" id="KW-0067">ATP-binding</keyword>
<dbReference type="Gene3D" id="3.30.870.10">
    <property type="entry name" value="Endonuclease Chain A"/>
    <property type="match status" value="2"/>
</dbReference>
<evidence type="ECO:0000259" key="9">
    <source>
        <dbReference type="Pfam" id="PF13089"/>
    </source>
</evidence>
<feature type="domain" description="Polyphosphate kinase C-terminal" evidence="10">
    <location>
        <begin position="509"/>
        <end position="678"/>
    </location>
</feature>
<sequence>MKPDLRAETNKHGIFLDRELSQLAFNRRVLAQAEDASVPLLERLRYLCIVSSNLDEFFEVRVASLLAAASVDGAPAEHPALTANLRRICDECHELVKQQYDILNAEVLPQLQEAGVHLLRHNQRNDAQRAWVKDYFEREVRPLLTPIGLDPAHPFPQVVNKSLNFIVQLSGKDAFGRGTAIAIVKAPRVLPRVIRLPGELSDQGGDSFCLLSSIIHAHIGDLFAGRDVTAYSQFRVTRDSDLWVDEDEVKNLRQALKGELQGRQFGTSVRLEVAKNCPPELSQFLLDQFSLDNSRLYRVDGPVNMVRLTEIINHVQHPELRFPPYYPGQAYKVANADIFATLRQHDILLHHPYQSFQTVIDFVRAAALDPHVVAIKQTIYRTGMNSDLMESLIVAARGGKEVTVIVELMARFDEEANINWADKLEQAGAQVVYGVVGLKTHAKVALVIRREDTGLRYYAHLGTGNYHPTTTKLYTDFGLLTSHPEIGNEVNEVFMHLTSLAKPQKLTHLWLAPLALQNEIIKAIRNEAKIARAGRPGRIIAKMNALVDESVIRALYAASKDGVKIDVIVRGACTLKPGVPGLSENIRVRSIIGRFLEHSRIYYFRNDLAHDVYLASADWMSRNLFRRIEVAFPVLDRVLKRRVIAEGLNPYLKDNSNAWELEPTGHYQRRRPRGKQAVFSAQHYLMHTLGTPDGDGGQ</sequence>
<evidence type="ECO:0000259" key="8">
    <source>
        <dbReference type="Pfam" id="PF02503"/>
    </source>
</evidence>
<dbReference type="NCBIfam" id="TIGR03705">
    <property type="entry name" value="poly_P_kin"/>
    <property type="match status" value="1"/>
</dbReference>
<dbReference type="InterPro" id="IPR024953">
    <property type="entry name" value="PP_kinase_middle"/>
</dbReference>
<feature type="binding site" evidence="6">
    <location>
        <position position="598"/>
    </location>
    <ligand>
        <name>ATP</name>
        <dbReference type="ChEBI" id="CHEBI:30616"/>
    </ligand>
</feature>
<dbReference type="NCBIfam" id="NF003917">
    <property type="entry name" value="PRK05443.1-1"/>
    <property type="match status" value="1"/>
</dbReference>
<dbReference type="GO" id="GO:0005524">
    <property type="term" value="F:ATP binding"/>
    <property type="evidence" value="ECO:0007669"/>
    <property type="project" value="UniProtKB-KW"/>
</dbReference>